<reference evidence="2 3" key="1">
    <citation type="submission" date="2018-04" db="EMBL/GenBank/DDBJ databases">
        <title>Pseudomonas sp. nov., isolated from mangrove soil.</title>
        <authorList>
            <person name="Chen C."/>
        </authorList>
    </citation>
    <scope>NUCLEOTIDE SEQUENCE [LARGE SCALE GENOMIC DNA]</scope>
    <source>
        <strain evidence="2 3">TC-11</strain>
    </source>
</reference>
<dbReference type="InterPro" id="IPR008136">
    <property type="entry name" value="CinA_C"/>
</dbReference>
<protein>
    <submittedName>
        <fullName evidence="2">Ompetence-damaged protein</fullName>
    </submittedName>
</protein>
<evidence type="ECO:0000259" key="1">
    <source>
        <dbReference type="Pfam" id="PF02464"/>
    </source>
</evidence>
<dbReference type="Gene3D" id="3.90.950.20">
    <property type="entry name" value="CinA-like"/>
    <property type="match status" value="1"/>
</dbReference>
<keyword evidence="3" id="KW-1185">Reference proteome</keyword>
<name>A0A2T5PA08_9PSED</name>
<dbReference type="EMBL" id="QASN01000017">
    <property type="protein sequence ID" value="PTU74590.1"/>
    <property type="molecule type" value="Genomic_DNA"/>
</dbReference>
<feature type="domain" description="CinA C-terminal" evidence="1">
    <location>
        <begin position="5"/>
        <end position="154"/>
    </location>
</feature>
<evidence type="ECO:0000313" key="2">
    <source>
        <dbReference type="EMBL" id="PTU74590.1"/>
    </source>
</evidence>
<gene>
    <name evidence="2" type="ORF">DBO85_10935</name>
</gene>
<comment type="caution">
    <text evidence="2">The sequence shown here is derived from an EMBL/GenBank/DDBJ whole genome shotgun (WGS) entry which is preliminary data.</text>
</comment>
<proteinExistence type="predicted"/>
<dbReference type="NCBIfam" id="TIGR00199">
    <property type="entry name" value="PncC_domain"/>
    <property type="match status" value="1"/>
</dbReference>
<sequence length="163" mass="17531">MEVVGRVVEYLKQHRLRLSTAESCTAGTIIALLSDVEGSGACLEAGYVVYSPQAKQQVLGVTDECLQRYNLTSEEVARCMALGALQRSRSSVAVATTGVAGPEPMDGIAPGTVCFAWAYERRGEPRLFSATEHFPGGRSEVRQAAALHALAQLPHYHARLAQD</sequence>
<dbReference type="InterPro" id="IPR036653">
    <property type="entry name" value="CinA-like_C"/>
</dbReference>
<organism evidence="2 3">
    <name type="scientific">Pseudomonas mangrovi</name>
    <dbReference type="NCBI Taxonomy" id="2161748"/>
    <lineage>
        <taxon>Bacteria</taxon>
        <taxon>Pseudomonadati</taxon>
        <taxon>Pseudomonadota</taxon>
        <taxon>Gammaproteobacteria</taxon>
        <taxon>Pseudomonadales</taxon>
        <taxon>Pseudomonadaceae</taxon>
        <taxon>Pseudomonas</taxon>
    </lineage>
</organism>
<dbReference type="OrthoDB" id="9801454at2"/>
<dbReference type="AlphaFoldDB" id="A0A2T5PA08"/>
<accession>A0A2T5PA08</accession>
<dbReference type="SUPFAM" id="SSF142433">
    <property type="entry name" value="CinA-like"/>
    <property type="match status" value="1"/>
</dbReference>
<evidence type="ECO:0000313" key="3">
    <source>
        <dbReference type="Proteomes" id="UP000244064"/>
    </source>
</evidence>
<dbReference type="Pfam" id="PF02464">
    <property type="entry name" value="CinA"/>
    <property type="match status" value="1"/>
</dbReference>
<dbReference type="RefSeq" id="WP_108107285.1">
    <property type="nucleotide sequence ID" value="NZ_QASN01000017.1"/>
</dbReference>
<dbReference type="Proteomes" id="UP000244064">
    <property type="component" value="Unassembled WGS sequence"/>
</dbReference>